<gene>
    <name evidence="2" type="ORF">KFV11_00390</name>
</gene>
<evidence type="ECO:0000313" key="2">
    <source>
        <dbReference type="EMBL" id="UTH13869.1"/>
    </source>
</evidence>
<dbReference type="Proteomes" id="UP001057381">
    <property type="component" value="Chromosome"/>
</dbReference>
<evidence type="ECO:0000259" key="1">
    <source>
        <dbReference type="Pfam" id="PF02698"/>
    </source>
</evidence>
<dbReference type="RefSeq" id="WP_254250013.1">
    <property type="nucleotide sequence ID" value="NZ_CP073809.1"/>
</dbReference>
<organism evidence="2 3">
    <name type="scientific">Macrococcus equipercicus</name>
    <dbReference type="NCBI Taxonomy" id="69967"/>
    <lineage>
        <taxon>Bacteria</taxon>
        <taxon>Bacillati</taxon>
        <taxon>Bacillota</taxon>
        <taxon>Bacilli</taxon>
        <taxon>Bacillales</taxon>
        <taxon>Staphylococcaceae</taxon>
        <taxon>Macrococcus</taxon>
    </lineage>
</organism>
<dbReference type="EMBL" id="CP073809">
    <property type="protein sequence ID" value="UTH13869.1"/>
    <property type="molecule type" value="Genomic_DNA"/>
</dbReference>
<protein>
    <submittedName>
        <fullName evidence="2">YdcF family protein</fullName>
    </submittedName>
</protein>
<reference evidence="2" key="1">
    <citation type="submission" date="2021-04" db="EMBL/GenBank/DDBJ databases">
        <title>Complete Genome Sequences of Macrococcus spp. from dog and cattle.</title>
        <authorList>
            <person name="Schwendener S."/>
            <person name="Perreten V."/>
        </authorList>
    </citation>
    <scope>NUCLEOTIDE SEQUENCE</scope>
    <source>
        <strain evidence="2">Epi0143-OL</strain>
    </source>
</reference>
<accession>A0A9Q9BT77</accession>
<dbReference type="AlphaFoldDB" id="A0A9Q9BT77"/>
<dbReference type="Pfam" id="PF02698">
    <property type="entry name" value="DUF218"/>
    <property type="match status" value="1"/>
</dbReference>
<dbReference type="GO" id="GO:0005886">
    <property type="term" value="C:plasma membrane"/>
    <property type="evidence" value="ECO:0007669"/>
    <property type="project" value="TreeGrafter"/>
</dbReference>
<dbReference type="PANTHER" id="PTHR30336">
    <property type="entry name" value="INNER MEMBRANE PROTEIN, PROBABLE PERMEASE"/>
    <property type="match status" value="1"/>
</dbReference>
<name>A0A9Q9BT77_9STAP</name>
<dbReference type="PANTHER" id="PTHR30336:SF20">
    <property type="entry name" value="DUF218 DOMAIN-CONTAINING PROTEIN"/>
    <property type="match status" value="1"/>
</dbReference>
<dbReference type="InterPro" id="IPR003848">
    <property type="entry name" value="DUF218"/>
</dbReference>
<proteinExistence type="predicted"/>
<dbReference type="Gene3D" id="3.40.50.620">
    <property type="entry name" value="HUPs"/>
    <property type="match status" value="1"/>
</dbReference>
<feature type="domain" description="DUF218" evidence="1">
    <location>
        <begin position="21"/>
        <end position="143"/>
    </location>
</feature>
<evidence type="ECO:0000313" key="3">
    <source>
        <dbReference type="Proteomes" id="UP001057381"/>
    </source>
</evidence>
<dbReference type="KEGG" id="mequ:KFV11_00390"/>
<sequence length="181" mass="20918">MRNNYLSEFIFIEHIPEPADIILIPGSTEIALAKKALELYRKRYADCILISGGYNKKLAYKQTEAGFLAEYLYENGISPSAIYLDHFAQNTQQNAEFSKNICNKNNLGIKKVIIICKNYHAKRVILSYQKYFCNDCKFIIIPVVDSRNISKSTWESTDKGKALVYSEIEKIKKYFNQYPNC</sequence>
<dbReference type="InterPro" id="IPR014729">
    <property type="entry name" value="Rossmann-like_a/b/a_fold"/>
</dbReference>
<dbReference type="CDD" id="cd06259">
    <property type="entry name" value="YdcF-like"/>
    <property type="match status" value="1"/>
</dbReference>
<dbReference type="InterPro" id="IPR051599">
    <property type="entry name" value="Cell_Envelope_Assoc"/>
</dbReference>